<proteinExistence type="predicted"/>
<gene>
    <name evidence="1" type="ORF">MA16_Dca018470</name>
</gene>
<evidence type="ECO:0000313" key="2">
    <source>
        <dbReference type="Proteomes" id="UP000233837"/>
    </source>
</evidence>
<accession>A0A2I0X6F8</accession>
<protein>
    <submittedName>
        <fullName evidence="1">Uncharacterized protein</fullName>
    </submittedName>
</protein>
<dbReference type="EMBL" id="KZ502104">
    <property type="protein sequence ID" value="PKU83481.1"/>
    <property type="molecule type" value="Genomic_DNA"/>
</dbReference>
<evidence type="ECO:0000313" key="1">
    <source>
        <dbReference type="EMBL" id="PKU83481.1"/>
    </source>
</evidence>
<dbReference type="Proteomes" id="UP000233837">
    <property type="component" value="Unassembled WGS sequence"/>
</dbReference>
<name>A0A2I0X6F8_9ASPA</name>
<organism evidence="1 2">
    <name type="scientific">Dendrobium catenatum</name>
    <dbReference type="NCBI Taxonomy" id="906689"/>
    <lineage>
        <taxon>Eukaryota</taxon>
        <taxon>Viridiplantae</taxon>
        <taxon>Streptophyta</taxon>
        <taxon>Embryophyta</taxon>
        <taxon>Tracheophyta</taxon>
        <taxon>Spermatophyta</taxon>
        <taxon>Magnoliopsida</taxon>
        <taxon>Liliopsida</taxon>
        <taxon>Asparagales</taxon>
        <taxon>Orchidaceae</taxon>
        <taxon>Epidendroideae</taxon>
        <taxon>Malaxideae</taxon>
        <taxon>Dendrobiinae</taxon>
        <taxon>Dendrobium</taxon>
    </lineage>
</organism>
<keyword evidence="2" id="KW-1185">Reference proteome</keyword>
<dbReference type="AlphaFoldDB" id="A0A2I0X6F8"/>
<sequence length="100" mass="10424">MSCATSVPVLCDLVSAEVPCVLAEKSDSSVSISKSIAPAVSSLATHAVIFPGSFVDVPVNLISPEAWIYHVGDNSGEDVRLLIDWLHCSFDSSSESSGNA</sequence>
<reference evidence="1 2" key="2">
    <citation type="journal article" date="2017" name="Nature">
        <title>The Apostasia genome and the evolution of orchids.</title>
        <authorList>
            <person name="Zhang G.Q."/>
            <person name="Liu K.W."/>
            <person name="Li Z."/>
            <person name="Lohaus R."/>
            <person name="Hsiao Y.Y."/>
            <person name="Niu S.C."/>
            <person name="Wang J.Y."/>
            <person name="Lin Y.C."/>
            <person name="Xu Q."/>
            <person name="Chen L.J."/>
            <person name="Yoshida K."/>
            <person name="Fujiwara S."/>
            <person name="Wang Z.W."/>
            <person name="Zhang Y.Q."/>
            <person name="Mitsuda N."/>
            <person name="Wang M."/>
            <person name="Liu G.H."/>
            <person name="Pecoraro L."/>
            <person name="Huang H.X."/>
            <person name="Xiao X.J."/>
            <person name="Lin M."/>
            <person name="Wu X.Y."/>
            <person name="Wu W.L."/>
            <person name="Chen Y.Y."/>
            <person name="Chang S.B."/>
            <person name="Sakamoto S."/>
            <person name="Ohme-Takagi M."/>
            <person name="Yagi M."/>
            <person name="Zeng S.J."/>
            <person name="Shen C.Y."/>
            <person name="Yeh C.M."/>
            <person name="Luo Y.B."/>
            <person name="Tsai W.C."/>
            <person name="Van de Peer Y."/>
            <person name="Liu Z.J."/>
        </authorList>
    </citation>
    <scope>NUCLEOTIDE SEQUENCE [LARGE SCALE GENOMIC DNA]</scope>
    <source>
        <tissue evidence="1">The whole plant</tissue>
    </source>
</reference>
<reference evidence="1 2" key="1">
    <citation type="journal article" date="2016" name="Sci. Rep.">
        <title>The Dendrobium catenatum Lindl. genome sequence provides insights into polysaccharide synthase, floral development and adaptive evolution.</title>
        <authorList>
            <person name="Zhang G.Q."/>
            <person name="Xu Q."/>
            <person name="Bian C."/>
            <person name="Tsai W.C."/>
            <person name="Yeh C.M."/>
            <person name="Liu K.W."/>
            <person name="Yoshida K."/>
            <person name="Zhang L.S."/>
            <person name="Chang S.B."/>
            <person name="Chen F."/>
            <person name="Shi Y."/>
            <person name="Su Y.Y."/>
            <person name="Zhang Y.Q."/>
            <person name="Chen L.J."/>
            <person name="Yin Y."/>
            <person name="Lin M."/>
            <person name="Huang H."/>
            <person name="Deng H."/>
            <person name="Wang Z.W."/>
            <person name="Zhu S.L."/>
            <person name="Zhao X."/>
            <person name="Deng C."/>
            <person name="Niu S.C."/>
            <person name="Huang J."/>
            <person name="Wang M."/>
            <person name="Liu G.H."/>
            <person name="Yang H.J."/>
            <person name="Xiao X.J."/>
            <person name="Hsiao Y.Y."/>
            <person name="Wu W.L."/>
            <person name="Chen Y.Y."/>
            <person name="Mitsuda N."/>
            <person name="Ohme-Takagi M."/>
            <person name="Luo Y.B."/>
            <person name="Van de Peer Y."/>
            <person name="Liu Z.J."/>
        </authorList>
    </citation>
    <scope>NUCLEOTIDE SEQUENCE [LARGE SCALE GENOMIC DNA]</scope>
    <source>
        <tissue evidence="1">The whole plant</tissue>
    </source>
</reference>